<keyword evidence="1" id="KW-0812">Transmembrane</keyword>
<evidence type="ECO:0000313" key="2">
    <source>
        <dbReference type="EMBL" id="EDW51256.1"/>
    </source>
</evidence>
<feature type="transmembrane region" description="Helical" evidence="1">
    <location>
        <begin position="6"/>
        <end position="24"/>
    </location>
</feature>
<feature type="transmembrane region" description="Helical" evidence="1">
    <location>
        <begin position="122"/>
        <end position="146"/>
    </location>
</feature>
<keyword evidence="3" id="KW-1185">Reference proteome</keyword>
<gene>
    <name evidence="2" type="primary">Dsec\GM13685</name>
    <name evidence="2" type="ORF">Dsec_GM13685</name>
</gene>
<dbReference type="InterPro" id="IPR038976">
    <property type="entry name" value="Ssk"/>
</dbReference>
<feature type="transmembrane region" description="Helical" evidence="1">
    <location>
        <begin position="187"/>
        <end position="207"/>
    </location>
</feature>
<feature type="transmembrane region" description="Helical" evidence="1">
    <location>
        <begin position="36"/>
        <end position="54"/>
    </location>
</feature>
<accession>B4IJP8</accession>
<dbReference type="EMBL" id="CH480849">
    <property type="protein sequence ID" value="EDW51256.1"/>
    <property type="molecule type" value="Genomic_DNA"/>
</dbReference>
<protein>
    <submittedName>
        <fullName evidence="2">GM13685</fullName>
    </submittedName>
</protein>
<keyword evidence="1" id="KW-1133">Transmembrane helix</keyword>
<dbReference type="AlphaFoldDB" id="B4IJP8"/>
<dbReference type="Proteomes" id="UP000001292">
    <property type="component" value="Unassembled WGS sequence"/>
</dbReference>
<dbReference type="OMA" id="FIRQAMV"/>
<organism evidence="3">
    <name type="scientific">Drosophila sechellia</name>
    <name type="common">Fruit fly</name>
    <dbReference type="NCBI Taxonomy" id="7238"/>
    <lineage>
        <taxon>Eukaryota</taxon>
        <taxon>Metazoa</taxon>
        <taxon>Ecdysozoa</taxon>
        <taxon>Arthropoda</taxon>
        <taxon>Hexapoda</taxon>
        <taxon>Insecta</taxon>
        <taxon>Pterygota</taxon>
        <taxon>Neoptera</taxon>
        <taxon>Endopterygota</taxon>
        <taxon>Diptera</taxon>
        <taxon>Brachycera</taxon>
        <taxon>Muscomorpha</taxon>
        <taxon>Ephydroidea</taxon>
        <taxon>Drosophilidae</taxon>
        <taxon>Drosophila</taxon>
        <taxon>Sophophora</taxon>
    </lineage>
</organism>
<keyword evidence="1" id="KW-0472">Membrane</keyword>
<feature type="transmembrane region" description="Helical" evidence="1">
    <location>
        <begin position="227"/>
        <end position="245"/>
    </location>
</feature>
<feature type="transmembrane region" description="Helical" evidence="1">
    <location>
        <begin position="152"/>
        <end position="175"/>
    </location>
</feature>
<sequence>MEFNNRLLLKIIELVFIVTSIILIESISDLTFIRQALLVHGTLMGYLITCFVIATGKSQDASNLAPVYEMDMFSGHVSGTVVDKRLDILFSIGGFFLFGAAGTIILAQWLGYCKSQEEREVLLASGILSLANGAIFAIAIACIVLYETVGNLSLHPVIVAGTVGGYTVICGVLLIGHVLNSLVEKRLNALFSLIGCLLFVASGALVIDEWHGGLLNTDRKRQAIGAGSLMIINAAVFLLDTLCICRT</sequence>
<dbReference type="GO" id="GO:0005886">
    <property type="term" value="C:plasma membrane"/>
    <property type="evidence" value="ECO:0007669"/>
    <property type="project" value="TreeGrafter"/>
</dbReference>
<evidence type="ECO:0000313" key="3">
    <source>
        <dbReference type="Proteomes" id="UP000001292"/>
    </source>
</evidence>
<dbReference type="PANTHER" id="PTHR36692:SF2">
    <property type="entry name" value="GEO12064P1"/>
    <property type="match status" value="1"/>
</dbReference>
<feature type="transmembrane region" description="Helical" evidence="1">
    <location>
        <begin position="88"/>
        <end position="110"/>
    </location>
</feature>
<dbReference type="PANTHER" id="PTHR36692">
    <property type="entry name" value="PROTEIN SNAKESKIN"/>
    <property type="match status" value="1"/>
</dbReference>
<dbReference type="GO" id="GO:0019991">
    <property type="term" value="P:septate junction assembly"/>
    <property type="evidence" value="ECO:0007669"/>
    <property type="project" value="InterPro"/>
</dbReference>
<reference evidence="2 3" key="1">
    <citation type="journal article" date="2007" name="Nature">
        <title>Evolution of genes and genomes on the Drosophila phylogeny.</title>
        <authorList>
            <consortium name="Drosophila 12 Genomes Consortium"/>
            <person name="Clark A.G."/>
            <person name="Eisen M.B."/>
            <person name="Smith D.R."/>
            <person name="Bergman C.M."/>
            <person name="Oliver B."/>
            <person name="Markow T.A."/>
            <person name="Kaufman T.C."/>
            <person name="Kellis M."/>
            <person name="Gelbart W."/>
            <person name="Iyer V.N."/>
            <person name="Pollard D.A."/>
            <person name="Sackton T.B."/>
            <person name="Larracuente A.M."/>
            <person name="Singh N.D."/>
            <person name="Abad J.P."/>
            <person name="Abt D.N."/>
            <person name="Adryan B."/>
            <person name="Aguade M."/>
            <person name="Akashi H."/>
            <person name="Anderson W.W."/>
            <person name="Aquadro C.F."/>
            <person name="Ardell D.H."/>
            <person name="Arguello R."/>
            <person name="Artieri C.G."/>
            <person name="Barbash D.A."/>
            <person name="Barker D."/>
            <person name="Barsanti P."/>
            <person name="Batterham P."/>
            <person name="Batzoglou S."/>
            <person name="Begun D."/>
            <person name="Bhutkar A."/>
            <person name="Blanco E."/>
            <person name="Bosak S.A."/>
            <person name="Bradley R.K."/>
            <person name="Brand A.D."/>
            <person name="Brent M.R."/>
            <person name="Brooks A.N."/>
            <person name="Brown R.H."/>
            <person name="Butlin R.K."/>
            <person name="Caggese C."/>
            <person name="Calvi B.R."/>
            <person name="Bernardo de Carvalho A."/>
            <person name="Caspi A."/>
            <person name="Castrezana S."/>
            <person name="Celniker S.E."/>
            <person name="Chang J.L."/>
            <person name="Chapple C."/>
            <person name="Chatterji S."/>
            <person name="Chinwalla A."/>
            <person name="Civetta A."/>
            <person name="Clifton S.W."/>
            <person name="Comeron J.M."/>
            <person name="Costello J.C."/>
            <person name="Coyne J.A."/>
            <person name="Daub J."/>
            <person name="David R.G."/>
            <person name="Delcher A.L."/>
            <person name="Delehaunty K."/>
            <person name="Do C.B."/>
            <person name="Ebling H."/>
            <person name="Edwards K."/>
            <person name="Eickbush T."/>
            <person name="Evans J.D."/>
            <person name="Filipski A."/>
            <person name="Findeiss S."/>
            <person name="Freyhult E."/>
            <person name="Fulton L."/>
            <person name="Fulton R."/>
            <person name="Garcia A.C."/>
            <person name="Gardiner A."/>
            <person name="Garfield D.A."/>
            <person name="Garvin B.E."/>
            <person name="Gibson G."/>
            <person name="Gilbert D."/>
            <person name="Gnerre S."/>
            <person name="Godfrey J."/>
            <person name="Good R."/>
            <person name="Gotea V."/>
            <person name="Gravely B."/>
            <person name="Greenberg A.J."/>
            <person name="Griffiths-Jones S."/>
            <person name="Gross S."/>
            <person name="Guigo R."/>
            <person name="Gustafson E.A."/>
            <person name="Haerty W."/>
            <person name="Hahn M.W."/>
            <person name="Halligan D.L."/>
            <person name="Halpern A.L."/>
            <person name="Halter G.M."/>
            <person name="Han M.V."/>
            <person name="Heger A."/>
            <person name="Hillier L."/>
            <person name="Hinrichs A.S."/>
            <person name="Holmes I."/>
            <person name="Hoskins R.A."/>
            <person name="Hubisz M.J."/>
            <person name="Hultmark D."/>
            <person name="Huntley M.A."/>
            <person name="Jaffe D.B."/>
            <person name="Jagadeeshan S."/>
            <person name="Jeck W.R."/>
            <person name="Johnson J."/>
            <person name="Jones C.D."/>
            <person name="Jordan W.C."/>
            <person name="Karpen G.H."/>
            <person name="Kataoka E."/>
            <person name="Keightley P.D."/>
            <person name="Kheradpour P."/>
            <person name="Kirkness E.F."/>
            <person name="Koerich L.B."/>
            <person name="Kristiansen K."/>
            <person name="Kudrna D."/>
            <person name="Kulathinal R.J."/>
            <person name="Kumar S."/>
            <person name="Kwok R."/>
            <person name="Lander E."/>
            <person name="Langley C.H."/>
            <person name="Lapoint R."/>
            <person name="Lazzaro B.P."/>
            <person name="Lee S.J."/>
            <person name="Levesque L."/>
            <person name="Li R."/>
            <person name="Lin C.F."/>
            <person name="Lin M.F."/>
            <person name="Lindblad-Toh K."/>
            <person name="Llopart A."/>
            <person name="Long M."/>
            <person name="Low L."/>
            <person name="Lozovsky E."/>
            <person name="Lu J."/>
            <person name="Luo M."/>
            <person name="Machado C.A."/>
            <person name="Makalowski W."/>
            <person name="Marzo M."/>
            <person name="Matsuda M."/>
            <person name="Matzkin L."/>
            <person name="McAllister B."/>
            <person name="McBride C.S."/>
            <person name="McKernan B."/>
            <person name="McKernan K."/>
            <person name="Mendez-Lago M."/>
            <person name="Minx P."/>
            <person name="Mollenhauer M.U."/>
            <person name="Montooth K."/>
            <person name="Mount S.M."/>
            <person name="Mu X."/>
            <person name="Myers E."/>
            <person name="Negre B."/>
            <person name="Newfeld S."/>
            <person name="Nielsen R."/>
            <person name="Noor M.A."/>
            <person name="O'Grady P."/>
            <person name="Pachter L."/>
            <person name="Papaceit M."/>
            <person name="Parisi M.J."/>
            <person name="Parisi M."/>
            <person name="Parts L."/>
            <person name="Pedersen J.S."/>
            <person name="Pesole G."/>
            <person name="Phillippy A.M."/>
            <person name="Ponting C.P."/>
            <person name="Pop M."/>
            <person name="Porcelli D."/>
            <person name="Powell J.R."/>
            <person name="Prohaska S."/>
            <person name="Pruitt K."/>
            <person name="Puig M."/>
            <person name="Quesneville H."/>
            <person name="Ram K.R."/>
            <person name="Rand D."/>
            <person name="Rasmussen M.D."/>
            <person name="Reed L.K."/>
            <person name="Reenan R."/>
            <person name="Reily A."/>
            <person name="Remington K.A."/>
            <person name="Rieger T.T."/>
            <person name="Ritchie M.G."/>
            <person name="Robin C."/>
            <person name="Rogers Y.H."/>
            <person name="Rohde C."/>
            <person name="Rozas J."/>
            <person name="Rubenfield M.J."/>
            <person name="Ruiz A."/>
            <person name="Russo S."/>
            <person name="Salzberg S.L."/>
            <person name="Sanchez-Gracia A."/>
            <person name="Saranga D.J."/>
            <person name="Sato H."/>
            <person name="Schaeffer S.W."/>
            <person name="Schatz M.C."/>
            <person name="Schlenke T."/>
            <person name="Schwartz R."/>
            <person name="Segarra C."/>
            <person name="Singh R.S."/>
            <person name="Sirot L."/>
            <person name="Sirota M."/>
            <person name="Sisneros N.B."/>
            <person name="Smith C.D."/>
            <person name="Smith T.F."/>
            <person name="Spieth J."/>
            <person name="Stage D.E."/>
            <person name="Stark A."/>
            <person name="Stephan W."/>
            <person name="Strausberg R.L."/>
            <person name="Strempel S."/>
            <person name="Sturgill D."/>
            <person name="Sutton G."/>
            <person name="Sutton G.G."/>
            <person name="Tao W."/>
            <person name="Teichmann S."/>
            <person name="Tobari Y.N."/>
            <person name="Tomimura Y."/>
            <person name="Tsolas J.M."/>
            <person name="Valente V.L."/>
            <person name="Venter E."/>
            <person name="Venter J.C."/>
            <person name="Vicario S."/>
            <person name="Vieira F.G."/>
            <person name="Vilella A.J."/>
            <person name="Villasante A."/>
            <person name="Walenz B."/>
            <person name="Wang J."/>
            <person name="Wasserman M."/>
            <person name="Watts T."/>
            <person name="Wilson D."/>
            <person name="Wilson R.K."/>
            <person name="Wing R.A."/>
            <person name="Wolfner M.F."/>
            <person name="Wong A."/>
            <person name="Wong G.K."/>
            <person name="Wu C.I."/>
            <person name="Wu G."/>
            <person name="Yamamoto D."/>
            <person name="Yang H.P."/>
            <person name="Yang S.P."/>
            <person name="Yorke J.A."/>
            <person name="Yoshida K."/>
            <person name="Zdobnov E."/>
            <person name="Zhang P."/>
            <person name="Zhang Y."/>
            <person name="Zimin A.V."/>
            <person name="Baldwin J."/>
            <person name="Abdouelleil A."/>
            <person name="Abdulkadir J."/>
            <person name="Abebe A."/>
            <person name="Abera B."/>
            <person name="Abreu J."/>
            <person name="Acer S.C."/>
            <person name="Aftuck L."/>
            <person name="Alexander A."/>
            <person name="An P."/>
            <person name="Anderson E."/>
            <person name="Anderson S."/>
            <person name="Arachi H."/>
            <person name="Azer M."/>
            <person name="Bachantsang P."/>
            <person name="Barry A."/>
            <person name="Bayul T."/>
            <person name="Berlin A."/>
            <person name="Bessette D."/>
            <person name="Bloom T."/>
            <person name="Blye J."/>
            <person name="Boguslavskiy L."/>
            <person name="Bonnet C."/>
            <person name="Boukhgalter B."/>
            <person name="Bourzgui I."/>
            <person name="Brown A."/>
            <person name="Cahill P."/>
            <person name="Channer S."/>
            <person name="Cheshatsang Y."/>
            <person name="Chuda L."/>
            <person name="Citroen M."/>
            <person name="Collymore A."/>
            <person name="Cooke P."/>
            <person name="Costello M."/>
            <person name="D'Aco K."/>
            <person name="Daza R."/>
            <person name="De Haan G."/>
            <person name="DeGray S."/>
            <person name="DeMaso C."/>
            <person name="Dhargay N."/>
            <person name="Dooley K."/>
            <person name="Dooley E."/>
            <person name="Doricent M."/>
            <person name="Dorje P."/>
            <person name="Dorjee K."/>
            <person name="Dupes A."/>
            <person name="Elong R."/>
            <person name="Falk J."/>
            <person name="Farina A."/>
            <person name="Faro S."/>
            <person name="Ferguson D."/>
            <person name="Fisher S."/>
            <person name="Foley C.D."/>
            <person name="Franke A."/>
            <person name="Friedrich D."/>
            <person name="Gadbois L."/>
            <person name="Gearin G."/>
            <person name="Gearin C.R."/>
            <person name="Giannoukos G."/>
            <person name="Goode T."/>
            <person name="Graham J."/>
            <person name="Grandbois E."/>
            <person name="Grewal S."/>
            <person name="Gyaltsen K."/>
            <person name="Hafez N."/>
            <person name="Hagos B."/>
            <person name="Hall J."/>
            <person name="Henson C."/>
            <person name="Hollinger A."/>
            <person name="Honan T."/>
            <person name="Huard M.D."/>
            <person name="Hughes L."/>
            <person name="Hurhula B."/>
            <person name="Husby M.E."/>
            <person name="Kamat A."/>
            <person name="Kanga B."/>
            <person name="Kashin S."/>
            <person name="Khazanovich D."/>
            <person name="Kisner P."/>
            <person name="Lance K."/>
            <person name="Lara M."/>
            <person name="Lee W."/>
            <person name="Lennon N."/>
            <person name="Letendre F."/>
            <person name="LeVine R."/>
            <person name="Lipovsky A."/>
            <person name="Liu X."/>
            <person name="Liu J."/>
            <person name="Liu S."/>
            <person name="Lokyitsang T."/>
            <person name="Lokyitsang Y."/>
            <person name="Lubonja R."/>
            <person name="Lui A."/>
            <person name="MacDonald P."/>
            <person name="Magnisalis V."/>
            <person name="Maru K."/>
            <person name="Matthews C."/>
            <person name="McCusker W."/>
            <person name="McDonough S."/>
            <person name="Mehta T."/>
            <person name="Meldrim J."/>
            <person name="Meneus L."/>
            <person name="Mihai O."/>
            <person name="Mihalev A."/>
            <person name="Mihova T."/>
            <person name="Mittelman R."/>
            <person name="Mlenga V."/>
            <person name="Montmayeur A."/>
            <person name="Mulrain L."/>
            <person name="Navidi A."/>
            <person name="Naylor J."/>
            <person name="Negash T."/>
            <person name="Nguyen T."/>
            <person name="Nguyen N."/>
            <person name="Nicol R."/>
            <person name="Norbu C."/>
            <person name="Norbu N."/>
            <person name="Novod N."/>
            <person name="O'Neill B."/>
            <person name="Osman S."/>
            <person name="Markiewicz E."/>
            <person name="Oyono O.L."/>
            <person name="Patti C."/>
            <person name="Phunkhang P."/>
            <person name="Pierre F."/>
            <person name="Priest M."/>
            <person name="Raghuraman S."/>
            <person name="Rege F."/>
            <person name="Reyes R."/>
            <person name="Rise C."/>
            <person name="Rogov P."/>
            <person name="Ross K."/>
            <person name="Ryan E."/>
            <person name="Settipalli S."/>
            <person name="Shea T."/>
            <person name="Sherpa N."/>
            <person name="Shi L."/>
            <person name="Shih D."/>
            <person name="Sparrow T."/>
            <person name="Spaulding J."/>
            <person name="Stalker J."/>
            <person name="Stange-Thomann N."/>
            <person name="Stavropoulos S."/>
            <person name="Stone C."/>
            <person name="Strader C."/>
            <person name="Tesfaye S."/>
            <person name="Thomson T."/>
            <person name="Thoulutsang Y."/>
            <person name="Thoulutsang D."/>
            <person name="Topham K."/>
            <person name="Topping I."/>
            <person name="Tsamla T."/>
            <person name="Vassiliev H."/>
            <person name="Vo A."/>
            <person name="Wangchuk T."/>
            <person name="Wangdi T."/>
            <person name="Weiand M."/>
            <person name="Wilkinson J."/>
            <person name="Wilson A."/>
            <person name="Yadav S."/>
            <person name="Young G."/>
            <person name="Yu Q."/>
            <person name="Zembek L."/>
            <person name="Zhong D."/>
            <person name="Zimmer A."/>
            <person name="Zwirko Z."/>
            <person name="Jaffe D.B."/>
            <person name="Alvarez P."/>
            <person name="Brockman W."/>
            <person name="Butler J."/>
            <person name="Chin C."/>
            <person name="Gnerre S."/>
            <person name="Grabherr M."/>
            <person name="Kleber M."/>
            <person name="Mauceli E."/>
            <person name="MacCallum I."/>
        </authorList>
    </citation>
    <scope>NUCLEOTIDE SEQUENCE [LARGE SCALE GENOMIC DNA]</scope>
    <source>
        <strain evidence="3">Rob3c / Tucson 14021-0248.25</strain>
    </source>
</reference>
<evidence type="ECO:0000256" key="1">
    <source>
        <dbReference type="SAM" id="Phobius"/>
    </source>
</evidence>
<dbReference type="HOGENOM" id="CLU_1333201_0_0_1"/>
<dbReference type="STRING" id="7238.B4IJP8"/>
<proteinExistence type="predicted"/>
<dbReference type="PhylomeDB" id="B4IJP8"/>
<name>B4IJP8_DROSE</name>